<dbReference type="PANTHER" id="PTHR44591">
    <property type="entry name" value="STRESS RESPONSE REGULATOR PROTEIN 1"/>
    <property type="match status" value="1"/>
</dbReference>
<dbReference type="InterPro" id="IPR001789">
    <property type="entry name" value="Sig_transdc_resp-reg_receiver"/>
</dbReference>
<keyword evidence="1 2" id="KW-0597">Phosphoprotein</keyword>
<proteinExistence type="predicted"/>
<sequence length="154" mass="16225">MARPQGKKKGSLKLGHVLLVEDDALIAVALEAALLEAGAKSVTISTTTADAMAALRRHKPDGLVLDVHLADRDDGWALAELVNSVGPKPPRIVFSTGAPQDIPPQIAELGPVLEKPYDHAELVAALSRPPREGLMARLRDVLGKHESGTATPAN</sequence>
<keyword evidence="5" id="KW-1185">Reference proteome</keyword>
<dbReference type="PANTHER" id="PTHR44591:SF24">
    <property type="entry name" value="PROTEIN-GLUTAMATE METHYLESTERASE_PROTEIN-GLUTAMINE GLUTAMINASE 1"/>
    <property type="match status" value="1"/>
</dbReference>
<dbReference type="EMBL" id="JAOAMV010000004">
    <property type="protein sequence ID" value="MCT2559204.1"/>
    <property type="molecule type" value="Genomic_DNA"/>
</dbReference>
<reference evidence="4" key="1">
    <citation type="submission" date="2022-09" db="EMBL/GenBank/DDBJ databases">
        <title>The genome sequence of Tsuneonella sp. YG55.</title>
        <authorList>
            <person name="Liu Y."/>
        </authorList>
    </citation>
    <scope>NUCLEOTIDE SEQUENCE</scope>
    <source>
        <strain evidence="4">YG55</strain>
    </source>
</reference>
<evidence type="ECO:0000256" key="1">
    <source>
        <dbReference type="ARBA" id="ARBA00022553"/>
    </source>
</evidence>
<evidence type="ECO:0000256" key="2">
    <source>
        <dbReference type="PROSITE-ProRule" id="PRU00169"/>
    </source>
</evidence>
<organism evidence="4 5">
    <name type="scientific">Tsuneonella litorea</name>
    <dbReference type="NCBI Taxonomy" id="2976475"/>
    <lineage>
        <taxon>Bacteria</taxon>
        <taxon>Pseudomonadati</taxon>
        <taxon>Pseudomonadota</taxon>
        <taxon>Alphaproteobacteria</taxon>
        <taxon>Sphingomonadales</taxon>
        <taxon>Erythrobacteraceae</taxon>
        <taxon>Tsuneonella</taxon>
    </lineage>
</organism>
<dbReference type="PROSITE" id="PS50110">
    <property type="entry name" value="RESPONSE_REGULATORY"/>
    <property type="match status" value="1"/>
</dbReference>
<feature type="domain" description="Response regulatory" evidence="3">
    <location>
        <begin position="16"/>
        <end position="130"/>
    </location>
</feature>
<dbReference type="Proteomes" id="UP001142648">
    <property type="component" value="Unassembled WGS sequence"/>
</dbReference>
<dbReference type="RefSeq" id="WP_259962077.1">
    <property type="nucleotide sequence ID" value="NZ_JAOAMV010000004.1"/>
</dbReference>
<gene>
    <name evidence="4" type="ORF">N0B51_09430</name>
</gene>
<comment type="caution">
    <text evidence="4">The sequence shown here is derived from an EMBL/GenBank/DDBJ whole genome shotgun (WGS) entry which is preliminary data.</text>
</comment>
<evidence type="ECO:0000259" key="3">
    <source>
        <dbReference type="PROSITE" id="PS50110"/>
    </source>
</evidence>
<feature type="modified residue" description="4-aspartylphosphate" evidence="2">
    <location>
        <position position="66"/>
    </location>
</feature>
<evidence type="ECO:0000313" key="4">
    <source>
        <dbReference type="EMBL" id="MCT2559204.1"/>
    </source>
</evidence>
<evidence type="ECO:0000313" key="5">
    <source>
        <dbReference type="Proteomes" id="UP001142648"/>
    </source>
</evidence>
<dbReference type="SMART" id="SM00448">
    <property type="entry name" value="REC"/>
    <property type="match status" value="1"/>
</dbReference>
<dbReference type="AlphaFoldDB" id="A0A9X3AL40"/>
<dbReference type="InterPro" id="IPR011006">
    <property type="entry name" value="CheY-like_superfamily"/>
</dbReference>
<dbReference type="Gene3D" id="3.40.50.2300">
    <property type="match status" value="1"/>
</dbReference>
<accession>A0A9X3AL40</accession>
<name>A0A9X3AL40_9SPHN</name>
<protein>
    <submittedName>
        <fullName evidence="4">Response regulator</fullName>
    </submittedName>
</protein>
<dbReference type="Pfam" id="PF00072">
    <property type="entry name" value="Response_reg"/>
    <property type="match status" value="1"/>
</dbReference>
<dbReference type="GO" id="GO:0000160">
    <property type="term" value="P:phosphorelay signal transduction system"/>
    <property type="evidence" value="ECO:0007669"/>
    <property type="project" value="InterPro"/>
</dbReference>
<dbReference type="InterPro" id="IPR050595">
    <property type="entry name" value="Bact_response_regulator"/>
</dbReference>
<dbReference type="SUPFAM" id="SSF52172">
    <property type="entry name" value="CheY-like"/>
    <property type="match status" value="1"/>
</dbReference>